<reference evidence="1 2" key="1">
    <citation type="journal article" date="2022" name="bioRxiv">
        <title>An ancient truncated duplication of the anti-Mullerian hormone receptor type 2 gene is a potential conserved master sex determinant in the Pangasiidae catfish family.</title>
        <authorList>
            <person name="Wen M."/>
            <person name="Pan Q."/>
            <person name="Jouanno E."/>
            <person name="Montfort J."/>
            <person name="Zahm M."/>
            <person name="Cabau C."/>
            <person name="Klopp C."/>
            <person name="Iampietro C."/>
            <person name="Roques C."/>
            <person name="Bouchez O."/>
            <person name="Castinel A."/>
            <person name="Donnadieu C."/>
            <person name="Parrinello H."/>
            <person name="Poncet C."/>
            <person name="Belmonte E."/>
            <person name="Gautier V."/>
            <person name="Avarre J.-C."/>
            <person name="Dugue R."/>
            <person name="Gustiano R."/>
            <person name="Ha T.T.T."/>
            <person name="Campet M."/>
            <person name="Sriphairoj K."/>
            <person name="Ribolli J."/>
            <person name="de Almeida F.L."/>
            <person name="Desvignes T."/>
            <person name="Postlethwait J.H."/>
            <person name="Bucao C.F."/>
            <person name="Robinson-Rechavi M."/>
            <person name="Bobe J."/>
            <person name="Herpin A."/>
            <person name="Guiguen Y."/>
        </authorList>
    </citation>
    <scope>NUCLEOTIDE SEQUENCE [LARGE SCALE GENOMIC DNA]</scope>
    <source>
        <strain evidence="1">YG-Dec2019</strain>
    </source>
</reference>
<evidence type="ECO:0000313" key="2">
    <source>
        <dbReference type="Proteomes" id="UP000829447"/>
    </source>
</evidence>
<evidence type="ECO:0000313" key="1">
    <source>
        <dbReference type="EMBL" id="MCI4377913.1"/>
    </source>
</evidence>
<keyword evidence="2" id="KW-1185">Reference proteome</keyword>
<sequence>MEGSLAGHTTHSHRRTSSLGSLSDHASEENGMRTSTDEWHDRPPVPTLLGYEVMEERAKFTVYKILVRRAPDESWVIFRRYTDFSRLNDKLKELFPKFRLSLPPKRRFKDNYDMNFLEERQVGLQAFLQNLVAQKDMTNCDVVRGFLCLDDPPGPFDSLEESKAYCETLEETNHRLQRELQDKQREIQSLRRILEDRELQISWLEKTKNSICDELSEVHAVCSETVKVDAHTEPEIEAARTDDASDPDSSLDPQLAKRSHAAYWSGSASEDSECVSFTRSTYLKDQA</sequence>
<organism evidence="1 2">
    <name type="scientific">Pangasianodon gigas</name>
    <name type="common">Mekong giant catfish</name>
    <name type="synonym">Pangasius gigas</name>
    <dbReference type="NCBI Taxonomy" id="30993"/>
    <lineage>
        <taxon>Eukaryota</taxon>
        <taxon>Metazoa</taxon>
        <taxon>Chordata</taxon>
        <taxon>Craniata</taxon>
        <taxon>Vertebrata</taxon>
        <taxon>Euteleostomi</taxon>
        <taxon>Actinopterygii</taxon>
        <taxon>Neopterygii</taxon>
        <taxon>Teleostei</taxon>
        <taxon>Ostariophysi</taxon>
        <taxon>Siluriformes</taxon>
        <taxon>Pangasiidae</taxon>
        <taxon>Pangasianodon</taxon>
    </lineage>
</organism>
<accession>A0ACC5WH05</accession>
<proteinExistence type="predicted"/>
<gene>
    <name evidence="1" type="ORF">PGIGA_G00208670</name>
</gene>
<comment type="caution">
    <text evidence="1">The sequence shown here is derived from an EMBL/GenBank/DDBJ whole genome shotgun (WGS) entry which is preliminary data.</text>
</comment>
<dbReference type="Proteomes" id="UP000829447">
    <property type="component" value="Linkage Group LG4"/>
</dbReference>
<dbReference type="EMBL" id="CM040457">
    <property type="protein sequence ID" value="MCI4377913.1"/>
    <property type="molecule type" value="Genomic_DNA"/>
</dbReference>
<name>A0ACC5WH05_PANGG</name>
<protein>
    <submittedName>
        <fullName evidence="1">Uncharacterized protein</fullName>
    </submittedName>
</protein>